<comment type="caution">
    <text evidence="1">The sequence shown here is derived from an EMBL/GenBank/DDBJ whole genome shotgun (WGS) entry which is preliminary data.</text>
</comment>
<dbReference type="EMBL" id="JAHRIO010070142">
    <property type="protein sequence ID" value="MEQ2180730.1"/>
    <property type="molecule type" value="Genomic_DNA"/>
</dbReference>
<organism evidence="1 2">
    <name type="scientific">Goodea atripinnis</name>
    <dbReference type="NCBI Taxonomy" id="208336"/>
    <lineage>
        <taxon>Eukaryota</taxon>
        <taxon>Metazoa</taxon>
        <taxon>Chordata</taxon>
        <taxon>Craniata</taxon>
        <taxon>Vertebrata</taxon>
        <taxon>Euteleostomi</taxon>
        <taxon>Actinopterygii</taxon>
        <taxon>Neopterygii</taxon>
        <taxon>Teleostei</taxon>
        <taxon>Neoteleostei</taxon>
        <taxon>Acanthomorphata</taxon>
        <taxon>Ovalentaria</taxon>
        <taxon>Atherinomorphae</taxon>
        <taxon>Cyprinodontiformes</taxon>
        <taxon>Goodeidae</taxon>
        <taxon>Goodea</taxon>
    </lineage>
</organism>
<evidence type="ECO:0000313" key="1">
    <source>
        <dbReference type="EMBL" id="MEQ2180730.1"/>
    </source>
</evidence>
<sequence length="115" mass="13344">MVHSLIQKNYQTFESLVRANQAENQLTDFCGASLAGIVVFNHVIYKENLVVFLLNRECLFSYHFQFCSLVVHCILWIKLLSLSSPNQKLLPKHWLFLLMVKKLSCPLVFQSRGKD</sequence>
<dbReference type="Proteomes" id="UP001476798">
    <property type="component" value="Unassembled WGS sequence"/>
</dbReference>
<accession>A0ABV0PB94</accession>
<protein>
    <submittedName>
        <fullName evidence="1">Uncharacterized protein</fullName>
    </submittedName>
</protein>
<evidence type="ECO:0000313" key="2">
    <source>
        <dbReference type="Proteomes" id="UP001476798"/>
    </source>
</evidence>
<proteinExistence type="predicted"/>
<name>A0ABV0PB94_9TELE</name>
<reference evidence="1 2" key="1">
    <citation type="submission" date="2021-06" db="EMBL/GenBank/DDBJ databases">
        <authorList>
            <person name="Palmer J.M."/>
        </authorList>
    </citation>
    <scope>NUCLEOTIDE SEQUENCE [LARGE SCALE GENOMIC DNA]</scope>
    <source>
        <strain evidence="1 2">GA_2019</strain>
        <tissue evidence="1">Muscle</tissue>
    </source>
</reference>
<keyword evidence="2" id="KW-1185">Reference proteome</keyword>
<gene>
    <name evidence="1" type="ORF">GOODEAATRI_004226</name>
</gene>